<reference evidence="2" key="1">
    <citation type="submission" date="2023-03" db="EMBL/GenBank/DDBJ databases">
        <title>Massive genome expansion in bonnet fungi (Mycena s.s.) driven by repeated elements and novel gene families across ecological guilds.</title>
        <authorList>
            <consortium name="Lawrence Berkeley National Laboratory"/>
            <person name="Harder C.B."/>
            <person name="Miyauchi S."/>
            <person name="Viragh M."/>
            <person name="Kuo A."/>
            <person name="Thoen E."/>
            <person name="Andreopoulos B."/>
            <person name="Lu D."/>
            <person name="Skrede I."/>
            <person name="Drula E."/>
            <person name="Henrissat B."/>
            <person name="Morin E."/>
            <person name="Kohler A."/>
            <person name="Barry K."/>
            <person name="LaButti K."/>
            <person name="Morin E."/>
            <person name="Salamov A."/>
            <person name="Lipzen A."/>
            <person name="Mereny Z."/>
            <person name="Hegedus B."/>
            <person name="Baldrian P."/>
            <person name="Stursova M."/>
            <person name="Weitz H."/>
            <person name="Taylor A."/>
            <person name="Grigoriev I.V."/>
            <person name="Nagy L.G."/>
            <person name="Martin F."/>
            <person name="Kauserud H."/>
        </authorList>
    </citation>
    <scope>NUCLEOTIDE SEQUENCE</scope>
    <source>
        <strain evidence="2">CBHHK188m</strain>
    </source>
</reference>
<dbReference type="SUPFAM" id="SSF52047">
    <property type="entry name" value="RNI-like"/>
    <property type="match status" value="1"/>
</dbReference>
<proteinExistence type="predicted"/>
<feature type="region of interest" description="Disordered" evidence="1">
    <location>
        <begin position="494"/>
        <end position="515"/>
    </location>
</feature>
<sequence length="529" mass="58065">MSVDSSAQSEATFFSAGSSALAVLSNRIKSRLALRRLHFATKTDENTAYTPEEESEDENASSDSESSSSECTPKPPSVARRTTSNLYYWNRPKVEFLDLPLEIIEHIAVSLRDPKSPLDEAALYISDKYSDFSEARFHLSALSKVSSGVRNAVERILYRNIQLDFTGWKGRKHTGWPAGSLRLLLRTITERPELGRYIYTAALDYQIGSTNCEVLEAGLEQFLARTPNLTHLFLSQCPLAMWGLPSQHLEGFATNFAPGILPSLLEHFSVLKDLHLRDCHVMALSGALPPHELRRVRLDSSHENASGYFARVLTICGNSVHDLDVRFIGGLQLRAPLFLPEAVVSPGGGSAIRNLRLDNLSVLTHLASGYAQLLREIPALEHLHVSHHAPFASGAFGVLPPSLLSLTASAYYGLWTTEPGKEGFMTALAGCISMSTKKEVACVEASSGNEKDERQDLQPVIAACKTERLLFEKIEVPTAFVTVFFGTKVACRDDEDSVASPPQLDTDDEGEASFQDVIAAIPTRHRAVP</sequence>
<gene>
    <name evidence="2" type="ORF">DFH07DRAFT_790133</name>
</gene>
<dbReference type="Gene3D" id="3.80.10.10">
    <property type="entry name" value="Ribonuclease Inhibitor"/>
    <property type="match status" value="1"/>
</dbReference>
<feature type="compositionally biased region" description="Low complexity" evidence="1">
    <location>
        <begin position="61"/>
        <end position="70"/>
    </location>
</feature>
<dbReference type="InterPro" id="IPR032675">
    <property type="entry name" value="LRR_dom_sf"/>
</dbReference>
<comment type="caution">
    <text evidence="2">The sequence shown here is derived from an EMBL/GenBank/DDBJ whole genome shotgun (WGS) entry which is preliminary data.</text>
</comment>
<dbReference type="AlphaFoldDB" id="A0AAD7KDE8"/>
<dbReference type="Proteomes" id="UP001215280">
    <property type="component" value="Unassembled WGS sequence"/>
</dbReference>
<evidence type="ECO:0000313" key="3">
    <source>
        <dbReference type="Proteomes" id="UP001215280"/>
    </source>
</evidence>
<evidence type="ECO:0000256" key="1">
    <source>
        <dbReference type="SAM" id="MobiDB-lite"/>
    </source>
</evidence>
<dbReference type="EMBL" id="JARJLG010000003">
    <property type="protein sequence ID" value="KAJ7782317.1"/>
    <property type="molecule type" value="Genomic_DNA"/>
</dbReference>
<accession>A0AAD7KDE8</accession>
<feature type="region of interest" description="Disordered" evidence="1">
    <location>
        <begin position="44"/>
        <end position="80"/>
    </location>
</feature>
<protein>
    <submittedName>
        <fullName evidence="2">Uncharacterized protein</fullName>
    </submittedName>
</protein>
<name>A0AAD7KDE8_9AGAR</name>
<feature type="compositionally biased region" description="Acidic residues" evidence="1">
    <location>
        <begin position="51"/>
        <end position="60"/>
    </location>
</feature>
<organism evidence="2 3">
    <name type="scientific">Mycena maculata</name>
    <dbReference type="NCBI Taxonomy" id="230809"/>
    <lineage>
        <taxon>Eukaryota</taxon>
        <taxon>Fungi</taxon>
        <taxon>Dikarya</taxon>
        <taxon>Basidiomycota</taxon>
        <taxon>Agaricomycotina</taxon>
        <taxon>Agaricomycetes</taxon>
        <taxon>Agaricomycetidae</taxon>
        <taxon>Agaricales</taxon>
        <taxon>Marasmiineae</taxon>
        <taxon>Mycenaceae</taxon>
        <taxon>Mycena</taxon>
    </lineage>
</organism>
<evidence type="ECO:0000313" key="2">
    <source>
        <dbReference type="EMBL" id="KAJ7782317.1"/>
    </source>
</evidence>
<keyword evidence="3" id="KW-1185">Reference proteome</keyword>